<dbReference type="AlphaFoldDB" id="A0A9W6W5Z7"/>
<name>A0A9W6W5Z7_9ACTN</name>
<dbReference type="SMART" id="SM01110">
    <property type="entry name" value="Cutinase"/>
    <property type="match status" value="1"/>
</dbReference>
<keyword evidence="3" id="KW-0378">Hydrolase</keyword>
<evidence type="ECO:0000256" key="3">
    <source>
        <dbReference type="ARBA" id="ARBA00022801"/>
    </source>
</evidence>
<comment type="similarity">
    <text evidence="1">Belongs to the cutinase family.</text>
</comment>
<reference evidence="7" key="1">
    <citation type="submission" date="2023-03" db="EMBL/GenBank/DDBJ databases">
        <title>Actinoallomurus iriomotensis NBRC 103684.</title>
        <authorList>
            <person name="Ichikawa N."/>
            <person name="Sato H."/>
            <person name="Tonouchi N."/>
        </authorList>
    </citation>
    <scope>NUCLEOTIDE SEQUENCE</scope>
    <source>
        <strain evidence="7">NBRC 103684</strain>
    </source>
</reference>
<dbReference type="Proteomes" id="UP001165074">
    <property type="component" value="Unassembled WGS sequence"/>
</dbReference>
<comment type="caution">
    <text evidence="7">The sequence shown here is derived from an EMBL/GenBank/DDBJ whole genome shotgun (WGS) entry which is preliminary data.</text>
</comment>
<evidence type="ECO:0000256" key="4">
    <source>
        <dbReference type="ARBA" id="ARBA00023157"/>
    </source>
</evidence>
<keyword evidence="2" id="KW-0719">Serine esterase</keyword>
<feature type="compositionally biased region" description="Basic and acidic residues" evidence="5">
    <location>
        <begin position="263"/>
        <end position="274"/>
    </location>
</feature>
<evidence type="ECO:0008006" key="9">
    <source>
        <dbReference type="Google" id="ProtNLM"/>
    </source>
</evidence>
<keyword evidence="8" id="KW-1185">Reference proteome</keyword>
<keyword evidence="6" id="KW-0732">Signal</keyword>
<gene>
    <name evidence="7" type="ORF">Airi02_094350</name>
</gene>
<dbReference type="InterPro" id="IPR029058">
    <property type="entry name" value="AB_hydrolase_fold"/>
</dbReference>
<proteinExistence type="inferred from homology"/>
<dbReference type="EMBL" id="BSTK01000020">
    <property type="protein sequence ID" value="GLY91507.1"/>
    <property type="molecule type" value="Genomic_DNA"/>
</dbReference>
<feature type="chain" id="PRO_5040896025" description="Cutinase" evidence="6">
    <location>
        <begin position="34"/>
        <end position="629"/>
    </location>
</feature>
<feature type="signal peptide" evidence="6">
    <location>
        <begin position="1"/>
        <end position="33"/>
    </location>
</feature>
<protein>
    <recommendedName>
        <fullName evidence="9">Cutinase</fullName>
    </recommendedName>
</protein>
<evidence type="ECO:0000256" key="6">
    <source>
        <dbReference type="SAM" id="SignalP"/>
    </source>
</evidence>
<dbReference type="PANTHER" id="PTHR33630:SF9">
    <property type="entry name" value="CUTINASE 4"/>
    <property type="match status" value="1"/>
</dbReference>
<dbReference type="InterPro" id="IPR000675">
    <property type="entry name" value="Cutinase/axe"/>
</dbReference>
<dbReference type="Pfam" id="PF01083">
    <property type="entry name" value="Cutinase"/>
    <property type="match status" value="1"/>
</dbReference>
<sequence>MHFMSNARRVRRWRARRLGLAALAVTAAGATVAATTLTPQGAAHADAGVTCSPVKLVSVPGTWEITPSADPNAATGMLKGVTDRLEQRFGSRVSTYTVPYDAQAFTQNETYADSEQAGLKAAKAAITKISQSCPGTRFVGVGYSQGADIVGDLLAQIGNGNGPVPASDLIAGGNLADPQKGTDGEVVLGNDLPGTQGLLGPRKGGYGALNGKLAEVCLKGDLYCASPKNNHLTLALGAVLGNVGLTNLLAGANDDLSQSPDPSKTDDPDKKEDGPNPDLSLLPAGIKKLAGQAKHKNAKGAEKTATNLTALVQPVQALAKLASNPLLVNGLLANPQTHDAGQVLQTLGQIDMVGLAGDLDKATTAASNNDLDSLASVAADATSKIAPLAGVPTGQVAQVTAVLLALQPTHLLGQANNILKLTKIDFAGITEAAKALPEQMKKGDVKGTFRSVNAIEDRLMPLAQIANDIDFKALGAALELIPDQNAQLVGQALIVLDRVNWTRIVRDLRKMQTAVEKFDPQHPPVIDQKHPVKSLNNVFGVNVLGMLPQVLDLGEHGLQVAGLKLPNGTLKQLVKEDLTPQHVVSEGLQVAVFYASSVHTAYGDTSVDGTGKPAVETLADWLGERIATS</sequence>
<dbReference type="PANTHER" id="PTHR33630">
    <property type="entry name" value="CUTINASE RV1984C-RELATED-RELATED"/>
    <property type="match status" value="1"/>
</dbReference>
<evidence type="ECO:0000256" key="5">
    <source>
        <dbReference type="SAM" id="MobiDB-lite"/>
    </source>
</evidence>
<evidence type="ECO:0000313" key="7">
    <source>
        <dbReference type="EMBL" id="GLY91507.1"/>
    </source>
</evidence>
<dbReference type="GO" id="GO:0052689">
    <property type="term" value="F:carboxylic ester hydrolase activity"/>
    <property type="evidence" value="ECO:0007669"/>
    <property type="project" value="UniProtKB-KW"/>
</dbReference>
<dbReference type="SUPFAM" id="SSF53474">
    <property type="entry name" value="alpha/beta-Hydrolases"/>
    <property type="match status" value="1"/>
</dbReference>
<keyword evidence="4" id="KW-1015">Disulfide bond</keyword>
<evidence type="ECO:0000256" key="2">
    <source>
        <dbReference type="ARBA" id="ARBA00022487"/>
    </source>
</evidence>
<organism evidence="7 8">
    <name type="scientific">Actinoallomurus iriomotensis</name>
    <dbReference type="NCBI Taxonomy" id="478107"/>
    <lineage>
        <taxon>Bacteria</taxon>
        <taxon>Bacillati</taxon>
        <taxon>Actinomycetota</taxon>
        <taxon>Actinomycetes</taxon>
        <taxon>Streptosporangiales</taxon>
        <taxon>Thermomonosporaceae</taxon>
        <taxon>Actinoallomurus</taxon>
    </lineage>
</organism>
<feature type="compositionally biased region" description="Low complexity" evidence="5">
    <location>
        <begin position="251"/>
        <end position="262"/>
    </location>
</feature>
<feature type="region of interest" description="Disordered" evidence="5">
    <location>
        <begin position="251"/>
        <end position="281"/>
    </location>
</feature>
<accession>A0A9W6W5Z7</accession>
<evidence type="ECO:0000313" key="8">
    <source>
        <dbReference type="Proteomes" id="UP001165074"/>
    </source>
</evidence>
<dbReference type="Gene3D" id="3.40.50.1820">
    <property type="entry name" value="alpha/beta hydrolase"/>
    <property type="match status" value="1"/>
</dbReference>
<evidence type="ECO:0000256" key="1">
    <source>
        <dbReference type="ARBA" id="ARBA00007534"/>
    </source>
</evidence>